<dbReference type="PANTHER" id="PTHR43278:SF4">
    <property type="entry name" value="NAD(P)H-DEPENDENT FMN-CONTAINING OXIDOREDUCTASE YWQN-RELATED"/>
    <property type="match status" value="1"/>
</dbReference>
<dbReference type="InterPro" id="IPR005025">
    <property type="entry name" value="FMN_Rdtase-like_dom"/>
</dbReference>
<dbReference type="InterPro" id="IPR029039">
    <property type="entry name" value="Flavoprotein-like_sf"/>
</dbReference>
<proteinExistence type="predicted"/>
<dbReference type="RefSeq" id="WP_190023277.1">
    <property type="nucleotide sequence ID" value="NZ_BMUT01000009.1"/>
</dbReference>
<dbReference type="Proteomes" id="UP000659223">
    <property type="component" value="Unassembled WGS sequence"/>
</dbReference>
<gene>
    <name evidence="4" type="ORF">GCM10010324_42080</name>
</gene>
<feature type="domain" description="NADPH-dependent FMN reductase-like" evidence="3">
    <location>
        <begin position="6"/>
        <end position="116"/>
    </location>
</feature>
<name>A0ABQ2YSJ1_9ACTN</name>
<dbReference type="Pfam" id="PF03358">
    <property type="entry name" value="FMN_red"/>
    <property type="match status" value="1"/>
</dbReference>
<dbReference type="InterPro" id="IPR051796">
    <property type="entry name" value="ISF_SsuE-like"/>
</dbReference>
<organism evidence="4 5">
    <name type="scientific">Streptomyces hiroshimensis</name>
    <dbReference type="NCBI Taxonomy" id="66424"/>
    <lineage>
        <taxon>Bacteria</taxon>
        <taxon>Bacillati</taxon>
        <taxon>Actinomycetota</taxon>
        <taxon>Actinomycetes</taxon>
        <taxon>Kitasatosporales</taxon>
        <taxon>Streptomycetaceae</taxon>
        <taxon>Streptomyces</taxon>
    </lineage>
</organism>
<dbReference type="SUPFAM" id="SSF52218">
    <property type="entry name" value="Flavoproteins"/>
    <property type="match status" value="1"/>
</dbReference>
<dbReference type="Gene3D" id="3.40.50.360">
    <property type="match status" value="1"/>
</dbReference>
<evidence type="ECO:0000259" key="3">
    <source>
        <dbReference type="Pfam" id="PF03358"/>
    </source>
</evidence>
<keyword evidence="1" id="KW-0285">Flavoprotein</keyword>
<dbReference type="PANTHER" id="PTHR43278">
    <property type="entry name" value="NAD(P)H-DEPENDENT FMN-CONTAINING OXIDOREDUCTASE YWQN-RELATED"/>
    <property type="match status" value="1"/>
</dbReference>
<reference evidence="5" key="1">
    <citation type="journal article" date="2019" name="Int. J. Syst. Evol. Microbiol.">
        <title>The Global Catalogue of Microorganisms (GCM) 10K type strain sequencing project: providing services to taxonomists for standard genome sequencing and annotation.</title>
        <authorList>
            <consortium name="The Broad Institute Genomics Platform"/>
            <consortium name="The Broad Institute Genome Sequencing Center for Infectious Disease"/>
            <person name="Wu L."/>
            <person name="Ma J."/>
        </authorList>
    </citation>
    <scope>NUCLEOTIDE SEQUENCE [LARGE SCALE GENOMIC DNA]</scope>
    <source>
        <strain evidence="5">JCM 4586</strain>
    </source>
</reference>
<accession>A0ABQ2YSJ1</accession>
<keyword evidence="2" id="KW-0288">FMN</keyword>
<protein>
    <submittedName>
        <fullName evidence="4">Flavodoxin</fullName>
    </submittedName>
</protein>
<evidence type="ECO:0000313" key="4">
    <source>
        <dbReference type="EMBL" id="GGX91935.1"/>
    </source>
</evidence>
<sequence>MSRKFVFLLASSRNAGVTGNSELLAKRAAEALPDSVEQEWIRLTDLPLDPFQDIRHEGDGVYPQPTGNEKVLLDATLSATDLVIVSPVYWYSLATPAKLYLDYWSAWLRVPGADFRAAMGGTTLWGVTGHATRDRKVAEPLIGTLELTADFMGMNWGGVLLGNGTRPGQVHDDEGALDEAAAFFGRAPQEYVAA</sequence>
<keyword evidence="5" id="KW-1185">Reference proteome</keyword>
<dbReference type="EMBL" id="BMUT01000009">
    <property type="protein sequence ID" value="GGX91935.1"/>
    <property type="molecule type" value="Genomic_DNA"/>
</dbReference>
<evidence type="ECO:0000256" key="2">
    <source>
        <dbReference type="ARBA" id="ARBA00022643"/>
    </source>
</evidence>
<evidence type="ECO:0000313" key="5">
    <source>
        <dbReference type="Proteomes" id="UP000659223"/>
    </source>
</evidence>
<comment type="caution">
    <text evidence="4">The sequence shown here is derived from an EMBL/GenBank/DDBJ whole genome shotgun (WGS) entry which is preliminary data.</text>
</comment>
<evidence type="ECO:0000256" key="1">
    <source>
        <dbReference type="ARBA" id="ARBA00022630"/>
    </source>
</evidence>